<keyword evidence="1 2" id="KW-0732">Signal</keyword>
<reference evidence="4 5" key="1">
    <citation type="submission" date="2018-03" db="EMBL/GenBank/DDBJ databases">
        <title>Ahniella affigens gen. nov., sp. nov., a gammaproteobacterium isolated from sandy soil near a stream.</title>
        <authorList>
            <person name="Ko Y."/>
            <person name="Kim J.-H."/>
        </authorList>
    </citation>
    <scope>NUCLEOTIDE SEQUENCE [LARGE SCALE GENOMIC DNA]</scope>
    <source>
        <strain evidence="4 5">D13</strain>
    </source>
</reference>
<dbReference type="AlphaFoldDB" id="A0A2P1PRX5"/>
<feature type="domain" description="ASPIC/UnbV" evidence="3">
    <location>
        <begin position="456"/>
        <end position="522"/>
    </location>
</feature>
<feature type="signal peptide" evidence="2">
    <location>
        <begin position="1"/>
        <end position="28"/>
    </location>
</feature>
<dbReference type="InterPro" id="IPR027039">
    <property type="entry name" value="Crtac1"/>
</dbReference>
<dbReference type="Proteomes" id="UP000241074">
    <property type="component" value="Chromosome"/>
</dbReference>
<reference evidence="4 5" key="2">
    <citation type="submission" date="2018-03" db="EMBL/GenBank/DDBJ databases">
        <authorList>
            <person name="Keele B.F."/>
        </authorList>
    </citation>
    <scope>NUCLEOTIDE SEQUENCE [LARGE SCALE GENOMIC DNA]</scope>
    <source>
        <strain evidence="4 5">D13</strain>
    </source>
</reference>
<dbReference type="KEGG" id="xba:C7S18_10370"/>
<protein>
    <recommendedName>
        <fullName evidence="3">ASPIC/UnbV domain-containing protein</fullName>
    </recommendedName>
</protein>
<dbReference type="SUPFAM" id="SSF69318">
    <property type="entry name" value="Integrin alpha N-terminal domain"/>
    <property type="match status" value="2"/>
</dbReference>
<dbReference type="InterPro" id="IPR028994">
    <property type="entry name" value="Integrin_alpha_N"/>
</dbReference>
<dbReference type="PANTHER" id="PTHR16026:SF0">
    <property type="entry name" value="CARTILAGE ACIDIC PROTEIN 1"/>
    <property type="match status" value="1"/>
</dbReference>
<evidence type="ECO:0000259" key="3">
    <source>
        <dbReference type="Pfam" id="PF07593"/>
    </source>
</evidence>
<sequence>MRPLSNKYLACCNVVAAFLLALPLGCTAQSLVDVGAERGILDYHMAPPMGAGLAAADIDNDLDIDLFVPNAEDTADQLYLNDGSGTFSNTASAAGLNTQQRARAALWFDMDGDRDLDLVKAGDCFGEWGLGTGDVVCRPGRAMLRLYRQESNGVFVNVTTGSGLEQDSGILENAHHRGGLAAGDLDQDGDLDLYSAFWRGPSRLYFNDGTGHFTDVTVAAGVHRPGTAQWQPVILDVDGDGRQDIFVAVDFTANFLFMNQGNGQFEDHAAAAGVNQDWNDMGVAVGDADNDGDFDLYVTQVHGANPEERNLLLRNDSVPGTPLFVEHSQTAGVADTSWGWGATFADMDLDGDLDLLATNGFDSVEGAQYPTDPSRAFRNDGDGTYTDVSAAWGFNDTLWGSGLIAFDFDRDGRLDLLQATKVHPNPGPLRLLRNTATPAANFLRVVPRSMGPNSQAIGARVSVRIGSQWQHRLITAGLSFLSQEPAEAHFGLAGATRVDELRVVWPDHQETVQRAIPANRSVLVWDDQTMVADFE</sequence>
<evidence type="ECO:0000313" key="4">
    <source>
        <dbReference type="EMBL" id="AVP97575.1"/>
    </source>
</evidence>
<evidence type="ECO:0000256" key="1">
    <source>
        <dbReference type="ARBA" id="ARBA00022729"/>
    </source>
</evidence>
<dbReference type="EMBL" id="CP027860">
    <property type="protein sequence ID" value="AVP97575.1"/>
    <property type="molecule type" value="Genomic_DNA"/>
</dbReference>
<dbReference type="Gene3D" id="2.130.10.130">
    <property type="entry name" value="Integrin alpha, N-terminal"/>
    <property type="match status" value="1"/>
</dbReference>
<dbReference type="Pfam" id="PF13517">
    <property type="entry name" value="FG-GAP_3"/>
    <property type="match status" value="3"/>
</dbReference>
<gene>
    <name evidence="4" type="ORF">C7S18_10370</name>
</gene>
<accession>A0A2P1PRX5</accession>
<dbReference type="InterPro" id="IPR011519">
    <property type="entry name" value="UnbV_ASPIC"/>
</dbReference>
<dbReference type="InterPro" id="IPR013517">
    <property type="entry name" value="FG-GAP"/>
</dbReference>
<feature type="chain" id="PRO_5015106266" description="ASPIC/UnbV domain-containing protein" evidence="2">
    <location>
        <begin position="29"/>
        <end position="535"/>
    </location>
</feature>
<dbReference type="OrthoDB" id="5481797at2"/>
<dbReference type="Pfam" id="PF07593">
    <property type="entry name" value="UnbV_ASPIC"/>
    <property type="match status" value="1"/>
</dbReference>
<proteinExistence type="predicted"/>
<evidence type="ECO:0000256" key="2">
    <source>
        <dbReference type="SAM" id="SignalP"/>
    </source>
</evidence>
<organism evidence="4 5">
    <name type="scientific">Ahniella affigens</name>
    <dbReference type="NCBI Taxonomy" id="2021234"/>
    <lineage>
        <taxon>Bacteria</taxon>
        <taxon>Pseudomonadati</taxon>
        <taxon>Pseudomonadota</taxon>
        <taxon>Gammaproteobacteria</taxon>
        <taxon>Lysobacterales</taxon>
        <taxon>Rhodanobacteraceae</taxon>
        <taxon>Ahniella</taxon>
    </lineage>
</organism>
<evidence type="ECO:0000313" key="5">
    <source>
        <dbReference type="Proteomes" id="UP000241074"/>
    </source>
</evidence>
<dbReference type="PANTHER" id="PTHR16026">
    <property type="entry name" value="CARTILAGE ACIDIC PROTEIN 1"/>
    <property type="match status" value="1"/>
</dbReference>
<name>A0A2P1PRX5_9GAMM</name>
<keyword evidence="5" id="KW-1185">Reference proteome</keyword>